<protein>
    <recommendedName>
        <fullName evidence="4">tripeptidyl-peptidase II</fullName>
        <ecNumber evidence="4">3.4.14.10</ecNumber>
    </recommendedName>
</protein>
<sequence length="628" mass="68957">MFCFATLLSIAVAAKAVTASPIRSRTPYSVKETHFVPRGWRQVEDAPQGLINLNIGLKQGQFEELDRHLYEVSDPDHERYGQHLSMEHVNGLIRPTDEALGMVHEWLADNGIDGHGCHYSAAKDWISVPIPVETAERLLHTKYHVYEHEDGSRLVRTPEWSLPVHLHEHIDAIQPTTSFMRLSKDKTEFLHLEPWTPPGYTPPSNEAISKVCNITSVTPECFRNLYSTAGYVPQVPTLNKVAFNNYLGEIPIRPDAALFLKKYRPEAVDAASKYPQFSIDGGPTQDGPLNATQAADGISQEGNLDVQAIIGISDPTTVYSYSTGGSPPFTPDINTPTNTNEPYLVWQNYILNQSDIPQVISTSYGDDEQTVPRAYAERVCKQFAQLGARGVSVLFASGDRGVGLNKTCISNDGKNTTMFIPEFPTGCPYVTSVGATHQFEPEVVAFRPGLVRSDGSYREIYNSGGGFSNYFSTPKYQQKVVSDYVEGLDGLYDGLYNKKGRAYPDIAAQGQNFAYFWNDTEGTISGTSASTPLMSGILSLVNDALLDSGKPPLGFLNPWLYSRGYKGFTDITIGSAVGCQVDGFPAKEGWDPVTGFGTPIFPQLVALSKGVRPISKSPAVDIDLELMK</sequence>
<dbReference type="GO" id="GO:0046872">
    <property type="term" value="F:metal ion binding"/>
    <property type="evidence" value="ECO:0007669"/>
    <property type="project" value="UniProtKB-UniRule"/>
</dbReference>
<dbReference type="SMART" id="SM00944">
    <property type="entry name" value="Pro-kuma_activ"/>
    <property type="match status" value="1"/>
</dbReference>
<dbReference type="InterPro" id="IPR023828">
    <property type="entry name" value="Peptidase_S8_Ser-AS"/>
</dbReference>
<keyword evidence="8 16" id="KW-0732">Signal</keyword>
<evidence type="ECO:0000256" key="12">
    <source>
        <dbReference type="ARBA" id="ARBA00023026"/>
    </source>
</evidence>
<reference evidence="18 19" key="1">
    <citation type="submission" date="2020-03" db="EMBL/GenBank/DDBJ databases">
        <title>Draft Genome Sequence of Cudoniella acicularis.</title>
        <authorList>
            <person name="Buettner E."/>
            <person name="Kellner H."/>
        </authorList>
    </citation>
    <scope>NUCLEOTIDE SEQUENCE [LARGE SCALE GENOMIC DNA]</scope>
    <source>
        <strain evidence="18 19">DSM 108380</strain>
    </source>
</reference>
<evidence type="ECO:0000256" key="3">
    <source>
        <dbReference type="ARBA" id="ARBA00004239"/>
    </source>
</evidence>
<dbReference type="EMBL" id="JAAMPI010001758">
    <property type="protein sequence ID" value="KAF4624138.1"/>
    <property type="molecule type" value="Genomic_DNA"/>
</dbReference>
<dbReference type="PANTHER" id="PTHR14218">
    <property type="entry name" value="PROTEASE S8 TRIPEPTIDYL PEPTIDASE I CLN2"/>
    <property type="match status" value="1"/>
</dbReference>
<comment type="function">
    <text evidence="2">Secreted tripeptidyl-peptidase which degrades proteins at acidic pHs and is involved in virulence.</text>
</comment>
<evidence type="ECO:0000259" key="17">
    <source>
        <dbReference type="PROSITE" id="PS51695"/>
    </source>
</evidence>
<evidence type="ECO:0000313" key="18">
    <source>
        <dbReference type="EMBL" id="KAF4624138.1"/>
    </source>
</evidence>
<dbReference type="CDD" id="cd04056">
    <property type="entry name" value="Peptidases_S53"/>
    <property type="match status" value="1"/>
</dbReference>
<keyword evidence="6 15" id="KW-0645">Protease</keyword>
<evidence type="ECO:0000256" key="16">
    <source>
        <dbReference type="SAM" id="SignalP"/>
    </source>
</evidence>
<evidence type="ECO:0000256" key="9">
    <source>
        <dbReference type="ARBA" id="ARBA00022801"/>
    </source>
</evidence>
<feature type="binding site" evidence="15">
    <location>
        <position position="570"/>
    </location>
    <ligand>
        <name>Ca(2+)</name>
        <dbReference type="ChEBI" id="CHEBI:29108"/>
    </ligand>
</feature>
<comment type="subcellular location">
    <subcellularLocation>
        <location evidence="3">Secreted</location>
        <location evidence="3">Extracellular space</location>
    </subcellularLocation>
</comment>
<dbReference type="PROSITE" id="PS00138">
    <property type="entry name" value="SUBTILASE_SER"/>
    <property type="match status" value="1"/>
</dbReference>
<keyword evidence="5" id="KW-0964">Secreted</keyword>
<evidence type="ECO:0000256" key="5">
    <source>
        <dbReference type="ARBA" id="ARBA00022525"/>
    </source>
</evidence>
<evidence type="ECO:0000256" key="7">
    <source>
        <dbReference type="ARBA" id="ARBA00022723"/>
    </source>
</evidence>
<evidence type="ECO:0000256" key="2">
    <source>
        <dbReference type="ARBA" id="ARBA00002451"/>
    </source>
</evidence>
<keyword evidence="14" id="KW-0325">Glycoprotein</keyword>
<dbReference type="InterPro" id="IPR000209">
    <property type="entry name" value="Peptidase_S8/S53_dom"/>
</dbReference>
<feature type="signal peptide" evidence="16">
    <location>
        <begin position="1"/>
        <end position="19"/>
    </location>
</feature>
<dbReference type="GO" id="GO:0006508">
    <property type="term" value="P:proteolysis"/>
    <property type="evidence" value="ECO:0007669"/>
    <property type="project" value="UniProtKB-KW"/>
</dbReference>
<evidence type="ECO:0000256" key="15">
    <source>
        <dbReference type="PROSITE-ProRule" id="PRU01032"/>
    </source>
</evidence>
<dbReference type="CDD" id="cd11377">
    <property type="entry name" value="Pro-peptidase_S53"/>
    <property type="match status" value="1"/>
</dbReference>
<comment type="cofactor">
    <cofactor evidence="15">
        <name>Ca(2+)</name>
        <dbReference type="ChEBI" id="CHEBI:29108"/>
    </cofactor>
    <text evidence="15">Binds 1 Ca(2+) ion per subunit.</text>
</comment>
<dbReference type="InterPro" id="IPR030400">
    <property type="entry name" value="Sedolisin_dom"/>
</dbReference>
<keyword evidence="10 15" id="KW-0720">Serine protease</keyword>
<dbReference type="PROSITE" id="PS51695">
    <property type="entry name" value="SEDOLISIN"/>
    <property type="match status" value="1"/>
</dbReference>
<gene>
    <name evidence="18" type="ORF">G7Y89_g14035</name>
</gene>
<dbReference type="SUPFAM" id="SSF54897">
    <property type="entry name" value="Protease propeptides/inhibitors"/>
    <property type="match status" value="1"/>
</dbReference>
<feature type="active site" description="Charge relay system" evidence="15">
    <location>
        <position position="528"/>
    </location>
</feature>
<proteinExistence type="predicted"/>
<evidence type="ECO:0000256" key="4">
    <source>
        <dbReference type="ARBA" id="ARBA00012462"/>
    </source>
</evidence>
<evidence type="ECO:0000256" key="1">
    <source>
        <dbReference type="ARBA" id="ARBA00001910"/>
    </source>
</evidence>
<dbReference type="EC" id="3.4.14.10" evidence="4"/>
<dbReference type="FunFam" id="3.40.50.200:FF:000015">
    <property type="entry name" value="Tripeptidyl peptidase A"/>
    <property type="match status" value="1"/>
</dbReference>
<keyword evidence="19" id="KW-1185">Reference proteome</keyword>
<comment type="caution">
    <text evidence="18">The sequence shown here is derived from an EMBL/GenBank/DDBJ whole genome shotgun (WGS) entry which is preliminary data.</text>
</comment>
<evidence type="ECO:0000256" key="10">
    <source>
        <dbReference type="ARBA" id="ARBA00022825"/>
    </source>
</evidence>
<dbReference type="Pfam" id="PF00082">
    <property type="entry name" value="Peptidase_S8"/>
    <property type="match status" value="1"/>
</dbReference>
<feature type="chain" id="PRO_5034462586" description="tripeptidyl-peptidase II" evidence="16">
    <location>
        <begin position="20"/>
        <end position="628"/>
    </location>
</feature>
<evidence type="ECO:0000256" key="11">
    <source>
        <dbReference type="ARBA" id="ARBA00022837"/>
    </source>
</evidence>
<dbReference type="InterPro" id="IPR050819">
    <property type="entry name" value="Tripeptidyl-peptidase_I"/>
</dbReference>
<dbReference type="GO" id="GO:0008240">
    <property type="term" value="F:tripeptidyl-peptidase activity"/>
    <property type="evidence" value="ECO:0007669"/>
    <property type="project" value="UniProtKB-EC"/>
</dbReference>
<dbReference type="GO" id="GO:0004252">
    <property type="term" value="F:serine-type endopeptidase activity"/>
    <property type="evidence" value="ECO:0007669"/>
    <property type="project" value="UniProtKB-UniRule"/>
</dbReference>
<keyword evidence="11 15" id="KW-0106">Calcium</keyword>
<dbReference type="Gene3D" id="3.40.50.200">
    <property type="entry name" value="Peptidase S8/S53 domain"/>
    <property type="match status" value="1"/>
</dbReference>
<dbReference type="GO" id="GO:0005576">
    <property type="term" value="C:extracellular region"/>
    <property type="evidence" value="ECO:0007669"/>
    <property type="project" value="UniProtKB-SubCell"/>
</dbReference>
<dbReference type="AlphaFoldDB" id="A0A8H4R855"/>
<feature type="active site" description="Charge relay system" evidence="15">
    <location>
        <position position="305"/>
    </location>
</feature>
<organism evidence="18 19">
    <name type="scientific">Cudoniella acicularis</name>
    <dbReference type="NCBI Taxonomy" id="354080"/>
    <lineage>
        <taxon>Eukaryota</taxon>
        <taxon>Fungi</taxon>
        <taxon>Dikarya</taxon>
        <taxon>Ascomycota</taxon>
        <taxon>Pezizomycotina</taxon>
        <taxon>Leotiomycetes</taxon>
        <taxon>Helotiales</taxon>
        <taxon>Tricladiaceae</taxon>
        <taxon>Cudoniella</taxon>
    </lineage>
</organism>
<dbReference type="InterPro" id="IPR036852">
    <property type="entry name" value="Peptidase_S8/S53_dom_sf"/>
</dbReference>
<dbReference type="Pfam" id="PF09286">
    <property type="entry name" value="Pro-kuma_activ"/>
    <property type="match status" value="1"/>
</dbReference>
<feature type="active site" description="Charge relay system" evidence="15">
    <location>
        <position position="301"/>
    </location>
</feature>
<keyword evidence="9 15" id="KW-0378">Hydrolase</keyword>
<evidence type="ECO:0000313" key="19">
    <source>
        <dbReference type="Proteomes" id="UP000566819"/>
    </source>
</evidence>
<feature type="binding site" evidence="15">
    <location>
        <position position="589"/>
    </location>
    <ligand>
        <name>Ca(2+)</name>
        <dbReference type="ChEBI" id="CHEBI:29108"/>
    </ligand>
</feature>
<dbReference type="PANTHER" id="PTHR14218:SF39">
    <property type="entry name" value="PEPTIDASE S53 DOMAIN-CONTAINING PROTEIN"/>
    <property type="match status" value="1"/>
</dbReference>
<evidence type="ECO:0000256" key="14">
    <source>
        <dbReference type="ARBA" id="ARBA00023180"/>
    </source>
</evidence>
<dbReference type="InterPro" id="IPR015366">
    <property type="entry name" value="S53_propep"/>
</dbReference>
<evidence type="ECO:0000256" key="13">
    <source>
        <dbReference type="ARBA" id="ARBA00023145"/>
    </source>
</evidence>
<dbReference type="SUPFAM" id="SSF52743">
    <property type="entry name" value="Subtilisin-like"/>
    <property type="match status" value="1"/>
</dbReference>
<accession>A0A8H4R855</accession>
<evidence type="ECO:0000256" key="8">
    <source>
        <dbReference type="ARBA" id="ARBA00022729"/>
    </source>
</evidence>
<keyword evidence="13" id="KW-0865">Zymogen</keyword>
<name>A0A8H4R855_9HELO</name>
<comment type="catalytic activity">
    <reaction evidence="1">
        <text>Release of an N-terminal tripeptide from a polypeptide.</text>
        <dbReference type="EC" id="3.4.14.10"/>
    </reaction>
</comment>
<feature type="domain" description="Peptidase S53" evidence="17">
    <location>
        <begin position="216"/>
        <end position="611"/>
    </location>
</feature>
<feature type="binding site" evidence="15">
    <location>
        <position position="571"/>
    </location>
    <ligand>
        <name>Ca(2+)</name>
        <dbReference type="ChEBI" id="CHEBI:29108"/>
    </ligand>
</feature>
<keyword evidence="12" id="KW-0843">Virulence</keyword>
<feature type="binding site" evidence="15">
    <location>
        <position position="591"/>
    </location>
    <ligand>
        <name>Ca(2+)</name>
        <dbReference type="ChEBI" id="CHEBI:29108"/>
    </ligand>
</feature>
<dbReference type="Proteomes" id="UP000566819">
    <property type="component" value="Unassembled WGS sequence"/>
</dbReference>
<evidence type="ECO:0000256" key="6">
    <source>
        <dbReference type="ARBA" id="ARBA00022670"/>
    </source>
</evidence>
<keyword evidence="7 15" id="KW-0479">Metal-binding</keyword>
<dbReference type="OrthoDB" id="409122at2759"/>